<keyword evidence="7 22" id="KW-0964">Secreted</keyword>
<dbReference type="Gene3D" id="3.80.10.10">
    <property type="entry name" value="Ribonuclease Inhibitor"/>
    <property type="match status" value="1"/>
</dbReference>
<dbReference type="FunFam" id="3.30.2440.10:FF:000001">
    <property type="entry name" value="SPI-2 type III secretion system effector SseI"/>
    <property type="match status" value="1"/>
</dbReference>
<evidence type="ECO:0000313" key="24">
    <source>
        <dbReference type="EMBL" id="HAD8885181.1"/>
    </source>
</evidence>
<evidence type="ECO:0000256" key="13">
    <source>
        <dbReference type="ARBA" id="ARBA00022870"/>
    </source>
</evidence>
<dbReference type="Gene3D" id="1.20.1270.130">
    <property type="entry name" value="Shigella T3SS effector IpaH domain"/>
    <property type="match status" value="1"/>
</dbReference>
<reference evidence="24" key="1">
    <citation type="journal article" date="2018" name="Genome Biol.">
        <title>SKESA: strategic k-mer extension for scrupulous assemblies.</title>
        <authorList>
            <person name="Souvorov A."/>
            <person name="Agarwala R."/>
            <person name="Lipman D.J."/>
        </authorList>
    </citation>
    <scope>NUCLEOTIDE SEQUENCE</scope>
    <source>
        <strain evidence="27">CA07.166</strain>
        <strain evidence="26">D178</strain>
        <strain evidence="24">D179</strain>
        <strain evidence="28">MA.CS_CA06.144</strain>
        <strain evidence="25">SA07.215</strain>
    </source>
</reference>
<evidence type="ECO:0000256" key="8">
    <source>
        <dbReference type="ARBA" id="ARBA00022614"/>
    </source>
</evidence>
<evidence type="ECO:0000256" key="4">
    <source>
        <dbReference type="ARBA" id="ARBA00009868"/>
    </source>
</evidence>
<dbReference type="GO" id="GO:0061630">
    <property type="term" value="F:ubiquitin protein ligase activity"/>
    <property type="evidence" value="ECO:0007669"/>
    <property type="project" value="UniProtKB-EC"/>
</dbReference>
<evidence type="ECO:0000256" key="18">
    <source>
        <dbReference type="ARBA" id="ARBA00074657"/>
    </source>
</evidence>
<evidence type="ECO:0000256" key="19">
    <source>
        <dbReference type="ARBA" id="ARBA00078926"/>
    </source>
</evidence>
<dbReference type="EMBL" id="DAAQET010000008">
    <property type="protein sequence ID" value="HAD9003871.1"/>
    <property type="molecule type" value="Genomic_DNA"/>
</dbReference>
<keyword evidence="6" id="KW-1032">Host cell membrane</keyword>
<dbReference type="PANTHER" id="PTHR47114:SF2">
    <property type="entry name" value="OLIGODENDROCYTE-MYELIN GLYCOPROTEIN"/>
    <property type="match status" value="1"/>
</dbReference>
<dbReference type="GO" id="GO:0020002">
    <property type="term" value="C:host cell plasma membrane"/>
    <property type="evidence" value="ECO:0007669"/>
    <property type="project" value="UniProtKB-SubCell"/>
</dbReference>
<accession>A0A722EZE3</accession>
<evidence type="ECO:0000256" key="3">
    <source>
        <dbReference type="ARBA" id="ARBA00004613"/>
    </source>
</evidence>
<dbReference type="GO" id="GO:0016567">
    <property type="term" value="P:protein ubiquitination"/>
    <property type="evidence" value="ECO:0007669"/>
    <property type="project" value="InterPro"/>
</dbReference>
<evidence type="ECO:0000256" key="1">
    <source>
        <dbReference type="ARBA" id="ARBA00000900"/>
    </source>
</evidence>
<dbReference type="FunFam" id="1.20.58.360:FF:000001">
    <property type="entry name" value="Probable E3 ubiquitin-protein ligase ipaH7.8"/>
    <property type="match status" value="1"/>
</dbReference>
<dbReference type="SMART" id="SM00369">
    <property type="entry name" value="LRR_TYP"/>
    <property type="match status" value="5"/>
</dbReference>
<dbReference type="Gene3D" id="1.20.58.90">
    <property type="match status" value="1"/>
</dbReference>
<sequence length="808" mass="89413">MPFHIGSGCLPATISNRRIYRIAWSDTPPEMSSWEKMKEFFCSTHQTEALECIWTICHPPAGTTREDVINRFELLRTLAYAGWEESIHSGQHGENYFCILDEDSQEILSVTLDDAGNYTVNCQGYSETHRLTLDTAQGEEGTGHAEGASGTFRTSFLPATTAPQTPAEYDAVWSAWRRAAPAEESRGRAAVVQKMRACLNNGNAVLNVGESGLTTLPDCLPAHITTLVIPDNNLTSLPALPPELRTLEVSGNQLTSLPVLPPGLLELSIFSNPLTHLPALPSGLCKLWIFGNQLTSLPVLPPGLQELSVSDNQLASLPAMPSELCKLWAYNNQLTSLPMLPSGLQELSVSDNQLASLPTLPSELYKLWAYNNRLTSLPALPSGLKELIVSGNRLTSLPVLPSELKELMVSGNRLTSLPMLPSGLLSLSVYRNQLTSLPMLPSGLLSLSVYRNQLTRLPESLIHLSSETTVNLEGNPLSERTLQALREITSAPGYSGPIIRFDMAGASAPRETRALHLAAADWLVPAREGEPAPADRWHMFGQEDNADAFSLFLDRLSETENFIKDAGFKAQISSWLAQLAEDEALRANTFAMATEATSSCEDRVTFFLHQMKNVQLVHNAEKGQYDNDLAALVATGREMFRLGKLEQIAREKVRTLALVDEIEVWLAYQNKLKKSLGLTSVTSEMRFFDVSGVTVTDLQDAELQVKAAEKSEFREWILQWGPLHRVLERKAPERVNALREKQISDYEETYRMLSDTELRPSGLVGNTDAERTIGARAMESAKKTFLDGLRPLVEEMLGSYLNVQWRRN</sequence>
<evidence type="ECO:0000256" key="15">
    <source>
        <dbReference type="ARBA" id="ARBA00023136"/>
    </source>
</evidence>
<evidence type="ECO:0000313" key="25">
    <source>
        <dbReference type="EMBL" id="HAD8992402.1"/>
    </source>
</evidence>
<keyword evidence="11 22" id="KW-0833">Ubl conjugation pathway</keyword>
<dbReference type="AlphaFoldDB" id="A0A722EZE3"/>
<evidence type="ECO:0000256" key="16">
    <source>
        <dbReference type="ARBA" id="ARBA00023200"/>
    </source>
</evidence>
<dbReference type="Gene3D" id="1.20.58.360">
    <property type="entry name" value="Shigella T3SS effector IpaH defines"/>
    <property type="match status" value="1"/>
</dbReference>
<feature type="domain" description="NEL" evidence="23">
    <location>
        <begin position="514"/>
        <end position="808"/>
    </location>
</feature>
<comment type="similarity">
    <text evidence="4 22">Belongs to the LRR-containing bacterial E3 ligase family.</text>
</comment>
<keyword evidence="12 22" id="KW-0832">Ubl conjugation</keyword>
<proteinExistence type="inferred from homology"/>
<comment type="PTM">
    <text evidence="22">Ubiquitinated in the presence of host E1 ubiquitin-activating enzyme, E2 ubiquitin-conjugating enzyme and ubiquitin.</text>
</comment>
<evidence type="ECO:0000259" key="23">
    <source>
        <dbReference type="PROSITE" id="PS52053"/>
    </source>
</evidence>
<comment type="subcellular location">
    <subcellularLocation>
        <location evidence="17">Host apical cell membrane</location>
        <topology evidence="17">Peripheral membrane protein</topology>
        <orientation evidence="17">Cytoplasmic side</orientation>
    </subcellularLocation>
    <subcellularLocation>
        <location evidence="2">Host cytoplasm</location>
    </subcellularLocation>
    <subcellularLocation>
        <location evidence="3">Secreted</location>
    </subcellularLocation>
</comment>
<dbReference type="EMBL" id="DAAQDV010000007">
    <property type="protein sequence ID" value="HAD8885181.1"/>
    <property type="molecule type" value="Genomic_DNA"/>
</dbReference>
<dbReference type="InterPro" id="IPR032675">
    <property type="entry name" value="LRR_dom_sf"/>
</dbReference>
<comment type="caution">
    <text evidence="24">The sequence shown here is derived from an EMBL/GenBank/DDBJ whole genome shotgun (WGS) entry which is preliminary data.</text>
</comment>
<evidence type="ECO:0000313" key="27">
    <source>
        <dbReference type="EMBL" id="HAD9812880.1"/>
    </source>
</evidence>
<keyword evidence="9 22" id="KW-0808">Transferase</keyword>
<protein>
    <recommendedName>
        <fullName evidence="18">E3 ubiquitin-protein ligase SspH2</fullName>
        <ecNumber evidence="5">2.3.2.27</ecNumber>
    </recommendedName>
    <alternativeName>
        <fullName evidence="21">RING-type E3 ubiquitin transferase SspH2</fullName>
    </alternativeName>
    <alternativeName>
        <fullName evidence="20">Salmonella secreted protein H2</fullName>
    </alternativeName>
    <alternativeName>
        <fullName evidence="19">Secreted effector protein sspH2</fullName>
    </alternativeName>
</protein>
<dbReference type="InterPro" id="IPR051071">
    <property type="entry name" value="LRR-bact_E3_ubiq_ligases"/>
</dbReference>
<dbReference type="PANTHER" id="PTHR47114">
    <property type="match status" value="1"/>
</dbReference>
<dbReference type="SMART" id="SM00364">
    <property type="entry name" value="LRR_BAC"/>
    <property type="match status" value="12"/>
</dbReference>
<dbReference type="InterPro" id="IPR001611">
    <property type="entry name" value="Leu-rich_rpt"/>
</dbReference>
<dbReference type="InterPro" id="IPR003591">
    <property type="entry name" value="Leu-rich_rpt_typical-subtyp"/>
</dbReference>
<reference evidence="24" key="2">
    <citation type="submission" date="2019-01" db="EMBL/GenBank/DDBJ databases">
        <authorList>
            <consortium name="NCBI Pathogen Detection Project"/>
        </authorList>
    </citation>
    <scope>NUCLEOTIDE SEQUENCE</scope>
    <source>
        <strain evidence="27">CA07.166</strain>
        <strain evidence="26">D178</strain>
        <strain evidence="24">D179</strain>
        <strain evidence="28">MA.CS_CA06.144</strain>
        <strain evidence="25">SA07.215</strain>
    </source>
</reference>
<dbReference type="PROSITE" id="PS51450">
    <property type="entry name" value="LRR"/>
    <property type="match status" value="3"/>
</dbReference>
<dbReference type="FunFam" id="1.20.58.90:FF:000013">
    <property type="entry name" value="Type III secretion system effector protein-E3 Ubiquitin ligase"/>
    <property type="match status" value="1"/>
</dbReference>
<dbReference type="Pfam" id="PF14496">
    <property type="entry name" value="NEL"/>
    <property type="match status" value="1"/>
</dbReference>
<dbReference type="EMBL" id="DAAQLG010000001">
    <property type="protein sequence ID" value="HAD9812880.1"/>
    <property type="molecule type" value="Genomic_DNA"/>
</dbReference>
<dbReference type="GO" id="GO:0030430">
    <property type="term" value="C:host cell cytoplasm"/>
    <property type="evidence" value="ECO:0007669"/>
    <property type="project" value="UniProtKB-SubCell"/>
</dbReference>
<name>A0A722EZE3_SALER</name>
<keyword evidence="14" id="KW-0843">Virulence</keyword>
<evidence type="ECO:0000256" key="5">
    <source>
        <dbReference type="ARBA" id="ARBA00012483"/>
    </source>
</evidence>
<evidence type="ECO:0000313" key="26">
    <source>
        <dbReference type="EMBL" id="HAD9003871.1"/>
    </source>
</evidence>
<dbReference type="FunFam" id="1.20.1270.130:FF:000002">
    <property type="entry name" value="Type III secretion system effector protein-E3 Ubiquitin ligase"/>
    <property type="match status" value="1"/>
</dbReference>
<dbReference type="GO" id="GO:0005576">
    <property type="term" value="C:extracellular region"/>
    <property type="evidence" value="ECO:0007669"/>
    <property type="project" value="UniProtKB-SubCell"/>
</dbReference>
<evidence type="ECO:0000256" key="20">
    <source>
        <dbReference type="ARBA" id="ARBA00079391"/>
    </source>
</evidence>
<evidence type="ECO:0000256" key="12">
    <source>
        <dbReference type="ARBA" id="ARBA00022843"/>
    </source>
</evidence>
<dbReference type="InterPro" id="IPR029487">
    <property type="entry name" value="NEL_dom"/>
</dbReference>
<keyword evidence="15" id="KW-0472">Membrane</keyword>
<comment type="catalytic activity">
    <reaction evidence="1">
        <text>S-ubiquitinyl-[E2 ubiquitin-conjugating enzyme]-L-cysteine + [acceptor protein]-L-lysine = [E2 ubiquitin-conjugating enzyme]-L-cysteine + N(6)-ubiquitinyl-[acceptor protein]-L-lysine.</text>
        <dbReference type="EC" id="2.3.2.27"/>
    </reaction>
</comment>
<dbReference type="EC" id="2.3.2.27" evidence="5"/>
<dbReference type="SUPFAM" id="SSF52058">
    <property type="entry name" value="L domain-like"/>
    <property type="match status" value="1"/>
</dbReference>
<evidence type="ECO:0000256" key="11">
    <source>
        <dbReference type="ARBA" id="ARBA00022786"/>
    </source>
</evidence>
<feature type="active site" description="Glycyl thioester intermediate" evidence="22">
    <location>
        <position position="600"/>
    </location>
</feature>
<evidence type="ECO:0000256" key="17">
    <source>
        <dbReference type="ARBA" id="ARBA00060460"/>
    </source>
</evidence>
<evidence type="ECO:0000256" key="14">
    <source>
        <dbReference type="ARBA" id="ARBA00023026"/>
    </source>
</evidence>
<evidence type="ECO:0000313" key="28">
    <source>
        <dbReference type="EMBL" id="HAG0330491.1"/>
    </source>
</evidence>
<organism evidence="24">
    <name type="scientific">Salmonella enterica</name>
    <name type="common">Salmonella choleraesuis</name>
    <dbReference type="NCBI Taxonomy" id="28901"/>
    <lineage>
        <taxon>Bacteria</taxon>
        <taxon>Pseudomonadati</taxon>
        <taxon>Pseudomonadota</taxon>
        <taxon>Gammaproteobacteria</taxon>
        <taxon>Enterobacterales</taxon>
        <taxon>Enterobacteriaceae</taxon>
        <taxon>Salmonella</taxon>
    </lineage>
</organism>
<evidence type="ECO:0000256" key="22">
    <source>
        <dbReference type="PROSITE-ProRule" id="PRU01398"/>
    </source>
</evidence>
<evidence type="ECO:0000256" key="7">
    <source>
        <dbReference type="ARBA" id="ARBA00022525"/>
    </source>
</evidence>
<dbReference type="EMBL" id="DAAQER010000001">
    <property type="protein sequence ID" value="HAD8992402.1"/>
    <property type="molecule type" value="Genomic_DNA"/>
</dbReference>
<evidence type="ECO:0000256" key="10">
    <source>
        <dbReference type="ARBA" id="ARBA00022737"/>
    </source>
</evidence>
<evidence type="ECO:0000256" key="2">
    <source>
        <dbReference type="ARBA" id="ARBA00004192"/>
    </source>
</evidence>
<keyword evidence="13" id="KW-1043">Host membrane</keyword>
<dbReference type="Gene3D" id="3.30.2440.10">
    <property type="entry name" value="Secreted effector protein SifA"/>
    <property type="match status" value="1"/>
</dbReference>
<evidence type="ECO:0000256" key="9">
    <source>
        <dbReference type="ARBA" id="ARBA00022679"/>
    </source>
</evidence>
<keyword evidence="8" id="KW-0433">Leucine-rich repeat</keyword>
<dbReference type="PROSITE" id="PS52053">
    <property type="entry name" value="NEL"/>
    <property type="match status" value="1"/>
</dbReference>
<evidence type="ECO:0000256" key="6">
    <source>
        <dbReference type="ARBA" id="ARBA00022511"/>
    </source>
</evidence>
<gene>
    <name evidence="24" type="primary">sspH2</name>
    <name evidence="24" type="ORF">G1340_13315</name>
    <name evidence="26" type="ORF">G1371_14585</name>
    <name evidence="25" type="ORF">G1385_05175</name>
    <name evidence="27" type="ORF">G1547_05375</name>
    <name evidence="28" type="ORF">G8S56_000553</name>
</gene>
<evidence type="ECO:0000256" key="21">
    <source>
        <dbReference type="ARBA" id="ARBA00083821"/>
    </source>
</evidence>
<keyword evidence="16 22" id="KW-1035">Host cytoplasm</keyword>
<keyword evidence="10" id="KW-0677">Repeat</keyword>
<dbReference type="EMBL" id="DAAXBY010000001">
    <property type="protein sequence ID" value="HAG0330491.1"/>
    <property type="molecule type" value="Genomic_DNA"/>
</dbReference>